<dbReference type="Pfam" id="PF13519">
    <property type="entry name" value="VWA_2"/>
    <property type="match status" value="1"/>
</dbReference>
<evidence type="ECO:0000313" key="4">
    <source>
        <dbReference type="Proteomes" id="UP000316921"/>
    </source>
</evidence>
<protein>
    <submittedName>
        <fullName evidence="3">von Willebrand factor type A domain protein</fullName>
    </submittedName>
</protein>
<feature type="domain" description="VWFA" evidence="2">
    <location>
        <begin position="368"/>
        <end position="543"/>
    </location>
</feature>
<feature type="chain" id="PRO_5021886682" evidence="1">
    <location>
        <begin position="22"/>
        <end position="543"/>
    </location>
</feature>
<evidence type="ECO:0000259" key="2">
    <source>
        <dbReference type="PROSITE" id="PS50234"/>
    </source>
</evidence>
<dbReference type="SUPFAM" id="SSF53300">
    <property type="entry name" value="vWA-like"/>
    <property type="match status" value="1"/>
</dbReference>
<keyword evidence="1" id="KW-0732">Signal</keyword>
<dbReference type="Gene3D" id="3.40.50.410">
    <property type="entry name" value="von Willebrand factor, type A domain"/>
    <property type="match status" value="1"/>
</dbReference>
<reference evidence="3 4" key="1">
    <citation type="submission" date="2019-02" db="EMBL/GenBank/DDBJ databases">
        <title>Deep-cultivation of Planctomycetes and their phenomic and genomic characterization uncovers novel biology.</title>
        <authorList>
            <person name="Wiegand S."/>
            <person name="Jogler M."/>
            <person name="Boedeker C."/>
            <person name="Pinto D."/>
            <person name="Vollmers J."/>
            <person name="Rivas-Marin E."/>
            <person name="Kohn T."/>
            <person name="Peeters S.H."/>
            <person name="Heuer A."/>
            <person name="Rast P."/>
            <person name="Oberbeckmann S."/>
            <person name="Bunk B."/>
            <person name="Jeske O."/>
            <person name="Meyerdierks A."/>
            <person name="Storesund J.E."/>
            <person name="Kallscheuer N."/>
            <person name="Luecker S."/>
            <person name="Lage O.M."/>
            <person name="Pohl T."/>
            <person name="Merkel B.J."/>
            <person name="Hornburger P."/>
            <person name="Mueller R.-W."/>
            <person name="Bruemmer F."/>
            <person name="Labrenz M."/>
            <person name="Spormann A.M."/>
            <person name="Op den Camp H."/>
            <person name="Overmann J."/>
            <person name="Amann R."/>
            <person name="Jetten M.S.M."/>
            <person name="Mascher T."/>
            <person name="Medema M.H."/>
            <person name="Devos D.P."/>
            <person name="Kaster A.-K."/>
            <person name="Ovreas L."/>
            <person name="Rohde M."/>
            <person name="Galperin M.Y."/>
            <person name="Jogler C."/>
        </authorList>
    </citation>
    <scope>NUCLEOTIDE SEQUENCE [LARGE SCALE GENOMIC DNA]</scope>
    <source>
        <strain evidence="3 4">Pla133</strain>
    </source>
</reference>
<accession>A0A518BNG3</accession>
<dbReference type="PROSITE" id="PS50234">
    <property type="entry name" value="VWFA"/>
    <property type="match status" value="1"/>
</dbReference>
<feature type="signal peptide" evidence="1">
    <location>
        <begin position="1"/>
        <end position="21"/>
    </location>
</feature>
<dbReference type="SUPFAM" id="SSF48371">
    <property type="entry name" value="ARM repeat"/>
    <property type="match status" value="1"/>
</dbReference>
<dbReference type="InterPro" id="IPR016024">
    <property type="entry name" value="ARM-type_fold"/>
</dbReference>
<dbReference type="InterPro" id="IPR036465">
    <property type="entry name" value="vWFA_dom_sf"/>
</dbReference>
<dbReference type="CDD" id="cd00198">
    <property type="entry name" value="vWFA"/>
    <property type="match status" value="1"/>
</dbReference>
<evidence type="ECO:0000256" key="1">
    <source>
        <dbReference type="SAM" id="SignalP"/>
    </source>
</evidence>
<gene>
    <name evidence="3" type="ORF">Pla133_35700</name>
</gene>
<dbReference type="KEGG" id="pbap:Pla133_35700"/>
<dbReference type="RefSeq" id="WP_145067518.1">
    <property type="nucleotide sequence ID" value="NZ_CP036287.1"/>
</dbReference>
<name>A0A518BNG3_9BACT</name>
<dbReference type="EMBL" id="CP036287">
    <property type="protein sequence ID" value="QDU68473.1"/>
    <property type="molecule type" value="Genomic_DNA"/>
</dbReference>
<sequence length="543" mass="57830" precursor="true">MKPAPVLVSLLGLVASQSAFAAASMAWEPAAAVCTTAPRPSPSAGRATRLIEAWGNGSEQTRARVSPELLASTIDAMLREERGDDRRRADVALLTLAGVTSRLEATPHDLRLRREVIDGLIARKGGRGGDGFREFVLADVLLLGASMPTETRRGACMALALERTPAALLPLLSVARDPDLELRAAALVALTGWPERGVGEGFVRAVVDAPAAHQGRFMQLALGHLHALHSSGTFDLAWPDDLGLSLGDEVLGLTLDRDWRRASPAVALAAFVPAERSVPVLIEALGVWTRREGEADRAAAIPGARRLRFECADTLESLTGRPIGPSPERWRDFWSAVREGTPLTAANGADGSRATVASFFGLRLRSGSVAFVVDASGSMEASLPNARGDYGTSTQIPTRFQAASGELLDVLAASPDPTQFGVVLFSDQAVSWKGSPTRADEDSLRRLRSWLGARHPDGGTQLATGLHELIDSVDDLHELEFDTVVVLCDGETTEDGTWARDWLLRFNPEAQLVFHCVQIGGARADALRALASGTGGSFLRVEG</sequence>
<evidence type="ECO:0000313" key="3">
    <source>
        <dbReference type="EMBL" id="QDU68473.1"/>
    </source>
</evidence>
<dbReference type="InterPro" id="IPR002035">
    <property type="entry name" value="VWF_A"/>
</dbReference>
<dbReference type="AlphaFoldDB" id="A0A518BNG3"/>
<organism evidence="3 4">
    <name type="scientific">Engelhardtia mirabilis</name>
    <dbReference type="NCBI Taxonomy" id="2528011"/>
    <lineage>
        <taxon>Bacteria</taxon>
        <taxon>Pseudomonadati</taxon>
        <taxon>Planctomycetota</taxon>
        <taxon>Planctomycetia</taxon>
        <taxon>Planctomycetia incertae sedis</taxon>
        <taxon>Engelhardtia</taxon>
    </lineage>
</organism>
<dbReference type="Proteomes" id="UP000316921">
    <property type="component" value="Chromosome"/>
</dbReference>
<keyword evidence="4" id="KW-1185">Reference proteome</keyword>
<proteinExistence type="predicted"/>